<evidence type="ECO:0000313" key="5">
    <source>
        <dbReference type="EMBL" id="AMJ41145.1"/>
    </source>
</evidence>
<dbReference type="InterPro" id="IPR055066">
    <property type="entry name" value="AASDHPPT_N"/>
</dbReference>
<dbReference type="SUPFAM" id="SSF56214">
    <property type="entry name" value="4'-phosphopantetheinyl transferase"/>
    <property type="match status" value="2"/>
</dbReference>
<gene>
    <name evidence="5" type="primary">sfp</name>
    <name evidence="5" type="ORF">CPRO_15520</name>
    <name evidence="6" type="ORF">SAMN02745151_01362</name>
</gene>
<dbReference type="Pfam" id="PF01648">
    <property type="entry name" value="ACPS"/>
    <property type="match status" value="1"/>
</dbReference>
<dbReference type="GO" id="GO:0000287">
    <property type="term" value="F:magnesium ion binding"/>
    <property type="evidence" value="ECO:0007669"/>
    <property type="project" value="InterPro"/>
</dbReference>
<evidence type="ECO:0000313" key="6">
    <source>
        <dbReference type="EMBL" id="SHE64590.1"/>
    </source>
</evidence>
<evidence type="ECO:0000259" key="3">
    <source>
        <dbReference type="Pfam" id="PF01648"/>
    </source>
</evidence>
<dbReference type="Pfam" id="PF22624">
    <property type="entry name" value="AASDHPPT_N"/>
    <property type="match status" value="1"/>
</dbReference>
<organism evidence="6 8">
    <name type="scientific">Anaerotignum propionicum DSM 1682</name>
    <dbReference type="NCBI Taxonomy" id="991789"/>
    <lineage>
        <taxon>Bacteria</taxon>
        <taxon>Bacillati</taxon>
        <taxon>Bacillota</taxon>
        <taxon>Clostridia</taxon>
        <taxon>Lachnospirales</taxon>
        <taxon>Anaerotignaceae</taxon>
        <taxon>Anaerotignum</taxon>
    </lineage>
</organism>
<dbReference type="Proteomes" id="UP000184204">
    <property type="component" value="Unassembled WGS sequence"/>
</dbReference>
<evidence type="ECO:0000256" key="2">
    <source>
        <dbReference type="ARBA" id="ARBA00022679"/>
    </source>
</evidence>
<dbReference type="Proteomes" id="UP000068026">
    <property type="component" value="Chromosome"/>
</dbReference>
<dbReference type="PANTHER" id="PTHR12215">
    <property type="entry name" value="PHOSPHOPANTETHEINE TRANSFERASE"/>
    <property type="match status" value="1"/>
</dbReference>
<dbReference type="OrthoDB" id="9808281at2"/>
<dbReference type="Gene3D" id="3.90.470.20">
    <property type="entry name" value="4'-phosphopantetheinyl transferase domain"/>
    <property type="match status" value="2"/>
</dbReference>
<dbReference type="KEGG" id="cpro:CPRO_15520"/>
<evidence type="ECO:0000256" key="1">
    <source>
        <dbReference type="ARBA" id="ARBA00010990"/>
    </source>
</evidence>
<feature type="domain" description="4'-phosphopantetheinyl transferase N-terminal" evidence="4">
    <location>
        <begin position="16"/>
        <end position="96"/>
    </location>
</feature>
<comment type="similarity">
    <text evidence="1">Belongs to the P-Pant transferase superfamily. Gsp/Sfp/HetI/AcpT family.</text>
</comment>
<proteinExistence type="inferred from homology"/>
<evidence type="ECO:0000259" key="4">
    <source>
        <dbReference type="Pfam" id="PF22624"/>
    </source>
</evidence>
<feature type="domain" description="4'-phosphopantetheinyl transferase" evidence="3">
    <location>
        <begin position="102"/>
        <end position="199"/>
    </location>
</feature>
<dbReference type="PANTHER" id="PTHR12215:SF10">
    <property type="entry name" value="L-AMINOADIPATE-SEMIALDEHYDE DEHYDROGENASE-PHOSPHOPANTETHEINYL TRANSFERASE"/>
    <property type="match status" value="1"/>
</dbReference>
<reference evidence="6" key="3">
    <citation type="submission" date="2016-11" db="EMBL/GenBank/DDBJ databases">
        <authorList>
            <person name="Varghese N."/>
            <person name="Submissions S."/>
        </authorList>
    </citation>
    <scope>NUCLEOTIDE SEQUENCE</scope>
    <source>
        <strain evidence="6">DSM 1682</strain>
    </source>
</reference>
<protein>
    <submittedName>
        <fullName evidence="5 6">4'-phosphopantetheinyl transferase</fullName>
        <ecNumber evidence="5">2.7.8.-</ecNumber>
    </submittedName>
</protein>
<evidence type="ECO:0000313" key="7">
    <source>
        <dbReference type="Proteomes" id="UP000068026"/>
    </source>
</evidence>
<dbReference type="EC" id="2.7.8.-" evidence="5"/>
<dbReference type="InterPro" id="IPR037143">
    <property type="entry name" value="4-PPantetheinyl_Trfase_dom_sf"/>
</dbReference>
<dbReference type="EMBL" id="FQUA01000004">
    <property type="protein sequence ID" value="SHE64590.1"/>
    <property type="molecule type" value="Genomic_DNA"/>
</dbReference>
<dbReference type="RefSeq" id="WP_066049868.1">
    <property type="nucleotide sequence ID" value="NZ_CP014223.1"/>
</dbReference>
<dbReference type="GO" id="GO:0008897">
    <property type="term" value="F:holo-[acyl-carrier-protein] synthase activity"/>
    <property type="evidence" value="ECO:0007669"/>
    <property type="project" value="InterPro"/>
</dbReference>
<reference evidence="7" key="2">
    <citation type="submission" date="2016-01" db="EMBL/GenBank/DDBJ databases">
        <authorList>
            <person name="Poehlein A."/>
            <person name="Schlien K."/>
            <person name="Gottschalk G."/>
            <person name="Buckel W."/>
            <person name="Daniel R."/>
        </authorList>
    </citation>
    <scope>NUCLEOTIDE SEQUENCE [LARGE SCALE GENOMIC DNA]</scope>
    <source>
        <strain evidence="7">X2</strain>
    </source>
</reference>
<evidence type="ECO:0000313" key="8">
    <source>
        <dbReference type="Proteomes" id="UP000184204"/>
    </source>
</evidence>
<keyword evidence="7" id="KW-1185">Reference proteome</keyword>
<dbReference type="InterPro" id="IPR008278">
    <property type="entry name" value="4-PPantetheinyl_Trfase_dom"/>
</dbReference>
<reference evidence="5 7" key="1">
    <citation type="journal article" date="2016" name="Genome Announc.">
        <title>Complete Genome Sequence of the Amino Acid-Fermenting Clostridium propionicum X2 (DSM 1682).</title>
        <authorList>
            <person name="Poehlein A."/>
            <person name="Schlien K."/>
            <person name="Chowdhury N.P."/>
            <person name="Gottschalk G."/>
            <person name="Buckel W."/>
            <person name="Daniel R."/>
        </authorList>
    </citation>
    <scope>NUCLEOTIDE SEQUENCE [LARGE SCALE GENOMIC DNA]</scope>
    <source>
        <strain evidence="5 7">X2</strain>
    </source>
</reference>
<dbReference type="GO" id="GO:0005829">
    <property type="term" value="C:cytosol"/>
    <property type="evidence" value="ECO:0007669"/>
    <property type="project" value="TreeGrafter"/>
</dbReference>
<dbReference type="AlphaFoldDB" id="A0A0X1U884"/>
<keyword evidence="2 6" id="KW-0808">Transferase</keyword>
<dbReference type="EMBL" id="CP014223">
    <property type="protein sequence ID" value="AMJ41145.1"/>
    <property type="molecule type" value="Genomic_DNA"/>
</dbReference>
<sequence length="221" mass="25793">MVELLMMDGDVLKDTAKFQIAMELVGEKRKAKVEKMVKEESKRLSLSAGLLLSYAFSTMNEISLYDKIKITEKGMPYLPNQEYFFSLSHSGRFAICSFSHEPIGCDIEKMRAKIPKVAKIFSPEEEQIFFRLDEANKKEFFFQLWTRKESVTKWMGKGIAYPFDSFSVMDGLRNRNIIVIESKKLFLKSLQMEDYMISLCNERGNFPQEIKKINWDILTEN</sequence>
<name>A0A0X1U884_ANAPI</name>
<accession>A0A0X1U884</accession>
<dbReference type="InterPro" id="IPR050559">
    <property type="entry name" value="P-Pant_transferase_sf"/>
</dbReference>
<dbReference type="GO" id="GO:0019878">
    <property type="term" value="P:lysine biosynthetic process via aminoadipic acid"/>
    <property type="evidence" value="ECO:0007669"/>
    <property type="project" value="TreeGrafter"/>
</dbReference>
<reference evidence="8" key="4">
    <citation type="submission" date="2016-11" db="EMBL/GenBank/DDBJ databases">
        <authorList>
            <person name="Jaros S."/>
            <person name="Januszkiewicz K."/>
            <person name="Wedrychowicz H."/>
        </authorList>
    </citation>
    <scope>NUCLEOTIDE SEQUENCE [LARGE SCALE GENOMIC DNA]</scope>
    <source>
        <strain evidence="8">DSM 1682</strain>
    </source>
</reference>